<reference evidence="3" key="1">
    <citation type="submission" date="2017-11" db="EMBL/GenBank/DDBJ databases">
        <authorList>
            <person name="Zhu W."/>
        </authorList>
    </citation>
    <scope>NUCLEOTIDE SEQUENCE [LARGE SCALE GENOMIC DNA]</scope>
    <source>
        <strain evidence="3">CAU 1183</strain>
    </source>
</reference>
<keyword evidence="3" id="KW-1185">Reference proteome</keyword>
<dbReference type="EMBL" id="PIOC01000019">
    <property type="protein sequence ID" value="RDW17619.1"/>
    <property type="molecule type" value="Genomic_DNA"/>
</dbReference>
<organism evidence="2 3">
    <name type="scientific">Oceanobacillus arenosus</name>
    <dbReference type="NCBI Taxonomy" id="1229153"/>
    <lineage>
        <taxon>Bacteria</taxon>
        <taxon>Bacillati</taxon>
        <taxon>Bacillota</taxon>
        <taxon>Bacilli</taxon>
        <taxon>Bacillales</taxon>
        <taxon>Bacillaceae</taxon>
        <taxon>Oceanobacillus</taxon>
    </lineage>
</organism>
<gene>
    <name evidence="2" type="ORF">CWR48_13975</name>
</gene>
<proteinExistence type="predicted"/>
<protein>
    <recommendedName>
        <fullName evidence="1">DUF3797 domain-containing protein</fullName>
    </recommendedName>
</protein>
<name>A0A3D8PR26_9BACI</name>
<dbReference type="InterPro" id="IPR024256">
    <property type="entry name" value="DUF3797"/>
</dbReference>
<sequence>MNAMDFLKISPFLNDCPNCGYDNVGTNDKTGEYHGTLDVDDNLYNRKCRCGFAVTIDANEGTSKKIIKSKIDIALEDFRKQTTAKSEQTSD</sequence>
<evidence type="ECO:0000313" key="3">
    <source>
        <dbReference type="Proteomes" id="UP000257143"/>
    </source>
</evidence>
<evidence type="ECO:0000259" key="1">
    <source>
        <dbReference type="Pfam" id="PF12677"/>
    </source>
</evidence>
<dbReference type="RefSeq" id="WP_115773867.1">
    <property type="nucleotide sequence ID" value="NZ_PIOC01000019.1"/>
</dbReference>
<comment type="caution">
    <text evidence="2">The sequence shown here is derived from an EMBL/GenBank/DDBJ whole genome shotgun (WGS) entry which is preliminary data.</text>
</comment>
<dbReference type="AlphaFoldDB" id="A0A3D8PR26"/>
<dbReference type="Pfam" id="PF12677">
    <property type="entry name" value="DUF3797"/>
    <property type="match status" value="1"/>
</dbReference>
<evidence type="ECO:0000313" key="2">
    <source>
        <dbReference type="EMBL" id="RDW17619.1"/>
    </source>
</evidence>
<dbReference type="OrthoDB" id="2658806at2"/>
<dbReference type="Proteomes" id="UP000257143">
    <property type="component" value="Unassembled WGS sequence"/>
</dbReference>
<accession>A0A3D8PR26</accession>
<feature type="domain" description="DUF3797" evidence="1">
    <location>
        <begin position="1"/>
        <end position="54"/>
    </location>
</feature>